<accession>A0A4Z2IF68</accession>
<proteinExistence type="predicted"/>
<name>A0A4Z2IF68_9TELE</name>
<evidence type="ECO:0000313" key="1">
    <source>
        <dbReference type="EMBL" id="TNN76618.1"/>
    </source>
</evidence>
<evidence type="ECO:0000313" key="2">
    <source>
        <dbReference type="Proteomes" id="UP000314294"/>
    </source>
</evidence>
<gene>
    <name evidence="1" type="ORF">EYF80_013070</name>
</gene>
<protein>
    <submittedName>
        <fullName evidence="1">Uncharacterized protein</fullName>
    </submittedName>
</protein>
<keyword evidence="2" id="KW-1185">Reference proteome</keyword>
<dbReference type="Proteomes" id="UP000314294">
    <property type="component" value="Unassembled WGS sequence"/>
</dbReference>
<sequence>MNTPDPRLLLLCESKTLFTPRLINCPQQSGNVSAVFYTTKLLTEDDVLQSRRDAPGLGPVTFGLN</sequence>
<reference evidence="1 2" key="1">
    <citation type="submission" date="2019-03" db="EMBL/GenBank/DDBJ databases">
        <title>First draft genome of Liparis tanakae, snailfish: a comprehensive survey of snailfish specific genes.</title>
        <authorList>
            <person name="Kim W."/>
            <person name="Song I."/>
            <person name="Jeong J.-H."/>
            <person name="Kim D."/>
            <person name="Kim S."/>
            <person name="Ryu S."/>
            <person name="Song J.Y."/>
            <person name="Lee S.K."/>
        </authorList>
    </citation>
    <scope>NUCLEOTIDE SEQUENCE [LARGE SCALE GENOMIC DNA]</scope>
    <source>
        <tissue evidence="1">Muscle</tissue>
    </source>
</reference>
<dbReference type="AlphaFoldDB" id="A0A4Z2IF68"/>
<organism evidence="1 2">
    <name type="scientific">Liparis tanakae</name>
    <name type="common">Tanaka's snailfish</name>
    <dbReference type="NCBI Taxonomy" id="230148"/>
    <lineage>
        <taxon>Eukaryota</taxon>
        <taxon>Metazoa</taxon>
        <taxon>Chordata</taxon>
        <taxon>Craniata</taxon>
        <taxon>Vertebrata</taxon>
        <taxon>Euteleostomi</taxon>
        <taxon>Actinopterygii</taxon>
        <taxon>Neopterygii</taxon>
        <taxon>Teleostei</taxon>
        <taxon>Neoteleostei</taxon>
        <taxon>Acanthomorphata</taxon>
        <taxon>Eupercaria</taxon>
        <taxon>Perciformes</taxon>
        <taxon>Cottioidei</taxon>
        <taxon>Cottales</taxon>
        <taxon>Liparidae</taxon>
        <taxon>Liparis</taxon>
    </lineage>
</organism>
<dbReference type="EMBL" id="SRLO01000091">
    <property type="protein sequence ID" value="TNN76618.1"/>
    <property type="molecule type" value="Genomic_DNA"/>
</dbReference>
<comment type="caution">
    <text evidence="1">The sequence shown here is derived from an EMBL/GenBank/DDBJ whole genome shotgun (WGS) entry which is preliminary data.</text>
</comment>